<evidence type="ECO:0000256" key="3">
    <source>
        <dbReference type="ARBA" id="ARBA00012465"/>
    </source>
</evidence>
<name>A0A1D2MPT2_ORCCI</name>
<evidence type="ECO:0000313" key="11">
    <source>
        <dbReference type="EMBL" id="ODM95077.1"/>
    </source>
</evidence>
<keyword evidence="5 9" id="KW-0963">Cytoplasm</keyword>
<protein>
    <recommendedName>
        <fullName evidence="4 9">Bleomycin hydrolase</fullName>
        <ecNumber evidence="3 9">3.4.22.40</ecNumber>
    </recommendedName>
</protein>
<dbReference type="GO" id="GO:0006508">
    <property type="term" value="P:proteolysis"/>
    <property type="evidence" value="ECO:0007669"/>
    <property type="project" value="UniProtKB-KW"/>
</dbReference>
<dbReference type="AlphaFoldDB" id="A0A1D2MPT2"/>
<dbReference type="Proteomes" id="UP000094527">
    <property type="component" value="Unassembled WGS sequence"/>
</dbReference>
<dbReference type="EC" id="3.4.22.40" evidence="3 9"/>
<gene>
    <name evidence="11" type="ORF">Ocin01_11601</name>
</gene>
<dbReference type="GO" id="GO:0043418">
    <property type="term" value="P:homocysteine catabolic process"/>
    <property type="evidence" value="ECO:0007669"/>
    <property type="project" value="TreeGrafter"/>
</dbReference>
<dbReference type="GO" id="GO:0005737">
    <property type="term" value="C:cytoplasm"/>
    <property type="evidence" value="ECO:0007669"/>
    <property type="project" value="UniProtKB-SubCell"/>
</dbReference>
<proteinExistence type="inferred from homology"/>
<dbReference type="STRING" id="48709.A0A1D2MPT2"/>
<dbReference type="InterPro" id="IPR004134">
    <property type="entry name" value="Peptidase_C1B"/>
</dbReference>
<dbReference type="GO" id="GO:0070005">
    <property type="term" value="F:cysteine-type aminopeptidase activity"/>
    <property type="evidence" value="ECO:0007669"/>
    <property type="project" value="InterPro"/>
</dbReference>
<dbReference type="CDD" id="cd00585">
    <property type="entry name" value="Peptidase_C1B"/>
    <property type="match status" value="1"/>
</dbReference>
<organism evidence="11 12">
    <name type="scientific">Orchesella cincta</name>
    <name type="common">Springtail</name>
    <name type="synonym">Podura cincta</name>
    <dbReference type="NCBI Taxonomy" id="48709"/>
    <lineage>
        <taxon>Eukaryota</taxon>
        <taxon>Metazoa</taxon>
        <taxon>Ecdysozoa</taxon>
        <taxon>Arthropoda</taxon>
        <taxon>Hexapoda</taxon>
        <taxon>Collembola</taxon>
        <taxon>Entomobryomorpha</taxon>
        <taxon>Entomobryoidea</taxon>
        <taxon>Orchesellidae</taxon>
        <taxon>Orchesellinae</taxon>
        <taxon>Orchesella</taxon>
    </lineage>
</organism>
<keyword evidence="7 9" id="KW-0378">Hydrolase</keyword>
<comment type="similarity">
    <text evidence="9">Belongs to the peptidase C1 family.</text>
</comment>
<dbReference type="SUPFAM" id="SSF54001">
    <property type="entry name" value="Cysteine proteinases"/>
    <property type="match status" value="1"/>
</dbReference>
<evidence type="ECO:0000256" key="10">
    <source>
        <dbReference type="PIRSR" id="PIRSR005700-1"/>
    </source>
</evidence>
<comment type="catalytic activity">
    <reaction evidence="1 9">
        <text>Inactivates bleomycin B2 (a cytotoxic glycometallopeptide) by hydrolysis of a carboxyamide bond of beta-aminoalanine, but also shows general aminopeptidase activity. The specificity varies somewhat with source, but amino acid arylamides of Met, Leu and Ala are preferred.</text>
        <dbReference type="EC" id="3.4.22.40"/>
    </reaction>
</comment>
<dbReference type="PANTHER" id="PTHR10363">
    <property type="entry name" value="BLEOMYCIN HYDROLASE"/>
    <property type="match status" value="1"/>
</dbReference>
<evidence type="ECO:0000256" key="6">
    <source>
        <dbReference type="ARBA" id="ARBA00022670"/>
    </source>
</evidence>
<evidence type="ECO:0000256" key="4">
    <source>
        <dbReference type="ARBA" id="ARBA00022227"/>
    </source>
</evidence>
<dbReference type="OMA" id="QSYTFFW"/>
<evidence type="ECO:0000256" key="9">
    <source>
        <dbReference type="PIRNR" id="PIRNR005700"/>
    </source>
</evidence>
<evidence type="ECO:0000256" key="2">
    <source>
        <dbReference type="ARBA" id="ARBA00004496"/>
    </source>
</evidence>
<accession>A0A1D2MPT2</accession>
<keyword evidence="12" id="KW-1185">Reference proteome</keyword>
<feature type="active site" evidence="10">
    <location>
        <position position="378"/>
    </location>
</feature>
<evidence type="ECO:0000256" key="7">
    <source>
        <dbReference type="ARBA" id="ARBA00022801"/>
    </source>
</evidence>
<keyword evidence="8 9" id="KW-0788">Thiol protease</keyword>
<feature type="active site" evidence="10">
    <location>
        <position position="400"/>
    </location>
</feature>
<reference evidence="11 12" key="1">
    <citation type="journal article" date="2016" name="Genome Biol. Evol.">
        <title>Gene Family Evolution Reflects Adaptation to Soil Environmental Stressors in the Genome of the Collembolan Orchesella cincta.</title>
        <authorList>
            <person name="Faddeeva-Vakhrusheva A."/>
            <person name="Derks M.F."/>
            <person name="Anvar S.Y."/>
            <person name="Agamennone V."/>
            <person name="Suring W."/>
            <person name="Smit S."/>
            <person name="van Straalen N.M."/>
            <person name="Roelofs D."/>
        </authorList>
    </citation>
    <scope>NUCLEOTIDE SEQUENCE [LARGE SCALE GENOMIC DNA]</scope>
    <source>
        <tissue evidence="11">Mixed pool</tissue>
    </source>
</reference>
<sequence>MTSATGSNTQLTSDVLIRLRDDFYADEKNRVAQNACTRIDPLEVCTSRNNLEEVSHVFNRRIEQEGKPMTNQKSSGRCWIFAMLNVARIPFVKKYHLDEFEFSQSYLFFYDKIERCNYFLNSMVDVYNRGEKVDGRLNQFLLDDPISDGGQWDMLVNLVTKYGMMPKKNFPESYSSEASQRLNVILRSKLREYSKDIREMMSQNPDAEQIRSLINKQMVQLHRIVSICLGIPKNEFTWEYYDKNKAYHKVGPITPQKFYEEHVKPVFDIENKVCLVNDPREAHSYGKLYTVDLLGNCVGGKMTIYNNQPIDLLMQAAADSITAGEPVWFGCEVSKRFAAKQGIEDLSIHDYKSVFGVDVANVLKKHDRMVYGESKMTHAMVFTAVSVDDNGTTTKWRVENSWGDDRGEKGYLVMSTEWFKEFVFEVVVDKQYVSPDVLKAFEQTPIVLPAWDPMGSLA</sequence>
<dbReference type="EMBL" id="LJIJ01000715">
    <property type="protein sequence ID" value="ODM95077.1"/>
    <property type="molecule type" value="Genomic_DNA"/>
</dbReference>
<dbReference type="Gene3D" id="3.90.70.10">
    <property type="entry name" value="Cysteine proteinases"/>
    <property type="match status" value="1"/>
</dbReference>
<evidence type="ECO:0000256" key="5">
    <source>
        <dbReference type="ARBA" id="ARBA00022490"/>
    </source>
</evidence>
<feature type="active site" evidence="10">
    <location>
        <position position="78"/>
    </location>
</feature>
<evidence type="ECO:0000313" key="12">
    <source>
        <dbReference type="Proteomes" id="UP000094527"/>
    </source>
</evidence>
<dbReference type="PIRSF" id="PIRSF005700">
    <property type="entry name" value="PepC"/>
    <property type="match status" value="1"/>
</dbReference>
<dbReference type="FunFam" id="3.90.70.10:FF:000021">
    <property type="entry name" value="Bleomycin hydrolase"/>
    <property type="match status" value="1"/>
</dbReference>
<dbReference type="Pfam" id="PF03051">
    <property type="entry name" value="Peptidase_C1_2"/>
    <property type="match status" value="1"/>
</dbReference>
<dbReference type="GO" id="GO:0009636">
    <property type="term" value="P:response to toxic substance"/>
    <property type="evidence" value="ECO:0007669"/>
    <property type="project" value="TreeGrafter"/>
</dbReference>
<dbReference type="InterPro" id="IPR038765">
    <property type="entry name" value="Papain-like_cys_pep_sf"/>
</dbReference>
<comment type="caution">
    <text evidence="11">The sequence shown here is derived from an EMBL/GenBank/DDBJ whole genome shotgun (WGS) entry which is preliminary data.</text>
</comment>
<dbReference type="PANTHER" id="PTHR10363:SF2">
    <property type="entry name" value="BLEOMYCIN HYDROLASE"/>
    <property type="match status" value="1"/>
</dbReference>
<dbReference type="OrthoDB" id="2666448at2759"/>
<keyword evidence="6 9" id="KW-0645">Protease</keyword>
<dbReference type="GO" id="GO:0004197">
    <property type="term" value="F:cysteine-type endopeptidase activity"/>
    <property type="evidence" value="ECO:0007669"/>
    <property type="project" value="UniProtKB-EC"/>
</dbReference>
<comment type="subcellular location">
    <subcellularLocation>
        <location evidence="2 9">Cytoplasm</location>
    </subcellularLocation>
</comment>
<evidence type="ECO:0000256" key="8">
    <source>
        <dbReference type="ARBA" id="ARBA00022807"/>
    </source>
</evidence>
<evidence type="ECO:0000256" key="1">
    <source>
        <dbReference type="ARBA" id="ARBA00000423"/>
    </source>
</evidence>